<dbReference type="RefSeq" id="WP_267780274.1">
    <property type="nucleotide sequence ID" value="NZ_CP113089.1"/>
</dbReference>
<dbReference type="PANTHER" id="PTHR34818:SF1">
    <property type="entry name" value="PROTEIN BLI-3"/>
    <property type="match status" value="1"/>
</dbReference>
<evidence type="ECO:0000259" key="1">
    <source>
        <dbReference type="Pfam" id="PF16242"/>
    </source>
</evidence>
<dbReference type="EMBL" id="CP113089">
    <property type="protein sequence ID" value="WAB80600.1"/>
    <property type="molecule type" value="Genomic_DNA"/>
</dbReference>
<gene>
    <name evidence="2" type="ORF">OVN18_08465</name>
</gene>
<organism evidence="2 3">
    <name type="scientific">Microcella daejeonensis</name>
    <dbReference type="NCBI Taxonomy" id="2994971"/>
    <lineage>
        <taxon>Bacteria</taxon>
        <taxon>Bacillati</taxon>
        <taxon>Actinomycetota</taxon>
        <taxon>Actinomycetes</taxon>
        <taxon>Micrococcales</taxon>
        <taxon>Microbacteriaceae</taxon>
        <taxon>Microcella</taxon>
    </lineage>
</organism>
<keyword evidence="3" id="KW-1185">Reference proteome</keyword>
<dbReference type="Proteomes" id="UP001164706">
    <property type="component" value="Chromosome"/>
</dbReference>
<accession>A0A9E8S7L0</accession>
<dbReference type="AlphaFoldDB" id="A0A9E8S7L0"/>
<dbReference type="SUPFAM" id="SSF50475">
    <property type="entry name" value="FMN-binding split barrel"/>
    <property type="match status" value="1"/>
</dbReference>
<reference evidence="2" key="1">
    <citation type="submission" date="2022-11" db="EMBL/GenBank/DDBJ databases">
        <title>Description of Microcella daejonensis nov. sp, isolated from riverside soil.</title>
        <authorList>
            <person name="Molina K.M."/>
            <person name="Kim S.B."/>
        </authorList>
    </citation>
    <scope>NUCLEOTIDE SEQUENCE</scope>
    <source>
        <strain evidence="2">MMS21-STM12</strain>
    </source>
</reference>
<dbReference type="InterPro" id="IPR052917">
    <property type="entry name" value="Stress-Dev_Protein"/>
</dbReference>
<dbReference type="InterPro" id="IPR012349">
    <property type="entry name" value="Split_barrel_FMN-bd"/>
</dbReference>
<sequence>MTENTSDSSLQSRRETVHEIIGRASIAMLTTRTASGSLHARPLAIVTRDSEPSALYFFTGHPSEKTDELAAFPLVNVSISESKGYLSLTGSASVTRDAALIDELWNPGAEAWFEGGKIDPSVALIRVDLAAAEYWDTDKPAIAKAVEFVRGLTSDHEPDMGEHGTVTL</sequence>
<dbReference type="Pfam" id="PF16242">
    <property type="entry name" value="Pyrid_ox_like"/>
    <property type="match status" value="1"/>
</dbReference>
<dbReference type="InterPro" id="IPR038725">
    <property type="entry name" value="YdaG_split_barrel_FMN-bd"/>
</dbReference>
<dbReference type="Gene3D" id="2.30.110.10">
    <property type="entry name" value="Electron Transport, Fmn-binding Protein, Chain A"/>
    <property type="match status" value="1"/>
</dbReference>
<proteinExistence type="predicted"/>
<evidence type="ECO:0000313" key="2">
    <source>
        <dbReference type="EMBL" id="WAB80600.1"/>
    </source>
</evidence>
<protein>
    <submittedName>
        <fullName evidence="2">Pyridoxamine 5'-phosphate oxidase family protein</fullName>
    </submittedName>
</protein>
<dbReference type="PANTHER" id="PTHR34818">
    <property type="entry name" value="PROTEIN BLI-3"/>
    <property type="match status" value="1"/>
</dbReference>
<evidence type="ECO:0000313" key="3">
    <source>
        <dbReference type="Proteomes" id="UP001164706"/>
    </source>
</evidence>
<feature type="domain" description="General stress protein FMN-binding split barrel" evidence="1">
    <location>
        <begin position="14"/>
        <end position="159"/>
    </location>
</feature>
<name>A0A9E8S7L0_9MICO</name>
<dbReference type="KEGG" id="mdb:OVN18_08465"/>